<dbReference type="Gene3D" id="3.40.50.720">
    <property type="entry name" value="NAD(P)-binding Rossmann-like Domain"/>
    <property type="match status" value="1"/>
</dbReference>
<evidence type="ECO:0000313" key="4">
    <source>
        <dbReference type="Proteomes" id="UP000305131"/>
    </source>
</evidence>
<sequence length="234" mass="23840">MTALERVAVITGGGTGIGRAVAEHLLADGYTVVAAGRDRDDDLPAAIGFAELDVTDAKAVATFAAGFPRLSALVNCAGIILHEGRELTPEGFAKVIDVNLNGSNITTLAFRAALGAAAGAVVNTASMWSYFGSGRNPAYAASKGAVLQLTRSHAVGFAAEGIRVNAVAPGWIETRLSAGALQNPERAGPIMARIPMQRWGKPSDVAQVVGFLLSPAAAYVTGAIIPVDGGFGIA</sequence>
<dbReference type="Proteomes" id="UP000305131">
    <property type="component" value="Unassembled WGS sequence"/>
</dbReference>
<dbReference type="PROSITE" id="PS00061">
    <property type="entry name" value="ADH_SHORT"/>
    <property type="match status" value="1"/>
</dbReference>
<dbReference type="PANTHER" id="PTHR42760">
    <property type="entry name" value="SHORT-CHAIN DEHYDROGENASES/REDUCTASES FAMILY MEMBER"/>
    <property type="match status" value="1"/>
</dbReference>
<reference evidence="3 4" key="1">
    <citation type="submission" date="2019-05" db="EMBL/GenBank/DDBJ databases">
        <authorList>
            <person name="Zhou X."/>
        </authorList>
    </citation>
    <scope>NUCLEOTIDE SEQUENCE [LARGE SCALE GENOMIC DNA]</scope>
    <source>
        <strain evidence="3 4">DSM 432</strain>
    </source>
</reference>
<organism evidence="3 4">
    <name type="scientific">Xanthobacter autotrophicus</name>
    <dbReference type="NCBI Taxonomy" id="280"/>
    <lineage>
        <taxon>Bacteria</taxon>
        <taxon>Pseudomonadati</taxon>
        <taxon>Pseudomonadota</taxon>
        <taxon>Alphaproteobacteria</taxon>
        <taxon>Hyphomicrobiales</taxon>
        <taxon>Xanthobacteraceae</taxon>
        <taxon>Xanthobacter</taxon>
    </lineage>
</organism>
<dbReference type="GO" id="GO:0030497">
    <property type="term" value="P:fatty acid elongation"/>
    <property type="evidence" value="ECO:0007669"/>
    <property type="project" value="TreeGrafter"/>
</dbReference>
<dbReference type="PANTHER" id="PTHR42760:SF123">
    <property type="entry name" value="OXIDOREDUCTASE"/>
    <property type="match status" value="1"/>
</dbReference>
<dbReference type="GeneID" id="95775081"/>
<dbReference type="InterPro" id="IPR036291">
    <property type="entry name" value="NAD(P)-bd_dom_sf"/>
</dbReference>
<dbReference type="AlphaFoldDB" id="A0A6C1KQ35"/>
<gene>
    <name evidence="3" type="ORF">FBQ73_16630</name>
</gene>
<dbReference type="SUPFAM" id="SSF51735">
    <property type="entry name" value="NAD(P)-binding Rossmann-fold domains"/>
    <property type="match status" value="1"/>
</dbReference>
<name>A0A6C1KQ35_XANAU</name>
<dbReference type="InterPro" id="IPR020904">
    <property type="entry name" value="Sc_DH/Rdtase_CS"/>
</dbReference>
<dbReference type="InterPro" id="IPR002347">
    <property type="entry name" value="SDR_fam"/>
</dbReference>
<dbReference type="Pfam" id="PF13561">
    <property type="entry name" value="adh_short_C2"/>
    <property type="match status" value="1"/>
</dbReference>
<accession>A0A6C1KQ35</accession>
<dbReference type="SMART" id="SM00822">
    <property type="entry name" value="PKS_KR"/>
    <property type="match status" value="1"/>
</dbReference>
<dbReference type="InterPro" id="IPR057326">
    <property type="entry name" value="KR_dom"/>
</dbReference>
<comment type="caution">
    <text evidence="3">The sequence shown here is derived from an EMBL/GenBank/DDBJ whole genome shotgun (WGS) entry which is preliminary data.</text>
</comment>
<dbReference type="FunFam" id="3.40.50.720:FF:000084">
    <property type="entry name" value="Short-chain dehydrogenase reductase"/>
    <property type="match status" value="1"/>
</dbReference>
<evidence type="ECO:0000256" key="1">
    <source>
        <dbReference type="ARBA" id="ARBA00006484"/>
    </source>
</evidence>
<proteinExistence type="inferred from homology"/>
<evidence type="ECO:0000259" key="2">
    <source>
        <dbReference type="SMART" id="SM00822"/>
    </source>
</evidence>
<feature type="domain" description="Ketoreductase" evidence="2">
    <location>
        <begin position="6"/>
        <end position="174"/>
    </location>
</feature>
<dbReference type="RefSeq" id="WP_138400611.1">
    <property type="nucleotide sequence ID" value="NZ_JBAFVI010000005.1"/>
</dbReference>
<evidence type="ECO:0000313" key="3">
    <source>
        <dbReference type="EMBL" id="TLX41746.1"/>
    </source>
</evidence>
<protein>
    <submittedName>
        <fullName evidence="3">SDR family oxidoreductase</fullName>
    </submittedName>
</protein>
<dbReference type="OrthoDB" id="286404at2"/>
<dbReference type="GO" id="GO:0016616">
    <property type="term" value="F:oxidoreductase activity, acting on the CH-OH group of donors, NAD or NADP as acceptor"/>
    <property type="evidence" value="ECO:0007669"/>
    <property type="project" value="TreeGrafter"/>
</dbReference>
<dbReference type="PRINTS" id="PR00081">
    <property type="entry name" value="GDHRDH"/>
</dbReference>
<comment type="similarity">
    <text evidence="1">Belongs to the short-chain dehydrogenases/reductases (SDR) family.</text>
</comment>
<dbReference type="EMBL" id="VAUP01000035">
    <property type="protein sequence ID" value="TLX41746.1"/>
    <property type="molecule type" value="Genomic_DNA"/>
</dbReference>
<dbReference type="PRINTS" id="PR00080">
    <property type="entry name" value="SDRFAMILY"/>
</dbReference>
<dbReference type="CDD" id="cd05233">
    <property type="entry name" value="SDR_c"/>
    <property type="match status" value="1"/>
</dbReference>